<organism evidence="10 11">
    <name type="scientific">Aspergillus nanangensis</name>
    <dbReference type="NCBI Taxonomy" id="2582783"/>
    <lineage>
        <taxon>Eukaryota</taxon>
        <taxon>Fungi</taxon>
        <taxon>Dikarya</taxon>
        <taxon>Ascomycota</taxon>
        <taxon>Pezizomycotina</taxon>
        <taxon>Eurotiomycetes</taxon>
        <taxon>Eurotiomycetidae</taxon>
        <taxon>Eurotiales</taxon>
        <taxon>Aspergillaceae</taxon>
        <taxon>Aspergillus</taxon>
        <taxon>Aspergillus subgen. Circumdati</taxon>
    </lineage>
</organism>
<reference evidence="10" key="1">
    <citation type="journal article" date="2019" name="Beilstein J. Org. Chem.">
        <title>Nanangenines: drimane sesquiterpenoids as the dominant metabolite cohort of a novel Australian fungus, Aspergillus nanangensis.</title>
        <authorList>
            <person name="Lacey H.J."/>
            <person name="Gilchrist C.L.M."/>
            <person name="Crombie A."/>
            <person name="Kalaitzis J.A."/>
            <person name="Vuong D."/>
            <person name="Rutledge P.J."/>
            <person name="Turner P."/>
            <person name="Pitt J.I."/>
            <person name="Lacey E."/>
            <person name="Chooi Y.H."/>
            <person name="Piggott A.M."/>
        </authorList>
    </citation>
    <scope>NUCLEOTIDE SEQUENCE</scope>
    <source>
        <strain evidence="10">MST-FP2251</strain>
    </source>
</reference>
<keyword evidence="2" id="KW-0732">Signal</keyword>
<feature type="site" description="Important for catalytic activity, responsible for pKa modulation of the active site Glu and correct orientation of both the proton donor and substrate" evidence="6">
    <location>
        <position position="232"/>
    </location>
</feature>
<evidence type="ECO:0008006" key="12">
    <source>
        <dbReference type="Google" id="ProtNLM"/>
    </source>
</evidence>
<keyword evidence="9" id="KW-1133">Transmembrane helix</keyword>
<evidence type="ECO:0000256" key="7">
    <source>
        <dbReference type="RuleBase" id="RU361187"/>
    </source>
</evidence>
<feature type="transmembrane region" description="Helical" evidence="9">
    <location>
        <begin position="59"/>
        <end position="84"/>
    </location>
</feature>
<evidence type="ECO:0000313" key="10">
    <source>
        <dbReference type="EMBL" id="KAF9894548.1"/>
    </source>
</evidence>
<evidence type="ECO:0000256" key="8">
    <source>
        <dbReference type="SAM" id="MobiDB-lite"/>
    </source>
</evidence>
<gene>
    <name evidence="10" type="ORF">FE257_006433</name>
</gene>
<feature type="region of interest" description="Disordered" evidence="8">
    <location>
        <begin position="15"/>
        <end position="49"/>
    </location>
</feature>
<feature type="active site" description="Proton donor" evidence="5">
    <location>
        <position position="303"/>
    </location>
</feature>
<evidence type="ECO:0000256" key="3">
    <source>
        <dbReference type="ARBA" id="ARBA00022801"/>
    </source>
</evidence>
<dbReference type="Gene3D" id="2.115.10.20">
    <property type="entry name" value="Glycosyl hydrolase domain, family 43"/>
    <property type="match status" value="1"/>
</dbReference>
<sequence>MKADLFRVLDRKKDISTPSTPSLCRDEIRTKSLSEPPPTTTAHLSGTEKAPSKWTRRKFTWISTIAFISIAIIVIVITVPVMLLRNRHSPDDPSYSQQTNRPRRAMDNFPDPGLIQFNGTWIAYGTNAAINNTEVPHVPVATSEDFANWTRIRDYDAMPTIATWETSANHWAPDVIQRNDGKFLLYYSGELKDWTRHHCVGVAISTTNDPLGPFTPHDKPVACPRQHGGAIDPSAFRDIDGKLYIVYKADANSIGNGGTCNNSKKPILTVPILLQELEEDGVTPVGDPVEILYNEDIDGPLVEAPNLIRTQGLYYLFFSSHCYRSPGYDIKYAYSTELQGPYVRAARPLLKTGDFGLRSPGGATVSQDGTKMVFHADCDSSWRCMYAAAIDISVNSTVTLASL</sequence>
<dbReference type="Proteomes" id="UP001194746">
    <property type="component" value="Unassembled WGS sequence"/>
</dbReference>
<reference evidence="10" key="2">
    <citation type="submission" date="2020-02" db="EMBL/GenBank/DDBJ databases">
        <authorList>
            <person name="Gilchrist C.L.M."/>
            <person name="Chooi Y.-H."/>
        </authorList>
    </citation>
    <scope>NUCLEOTIDE SEQUENCE</scope>
    <source>
        <strain evidence="10">MST-FP2251</strain>
    </source>
</reference>
<keyword evidence="11" id="KW-1185">Reference proteome</keyword>
<dbReference type="GO" id="GO:0005975">
    <property type="term" value="P:carbohydrate metabolic process"/>
    <property type="evidence" value="ECO:0007669"/>
    <property type="project" value="InterPro"/>
</dbReference>
<accession>A0AAD4CY09</accession>
<dbReference type="Pfam" id="PF04616">
    <property type="entry name" value="Glyco_hydro_43"/>
    <property type="match status" value="1"/>
</dbReference>
<dbReference type="InterPro" id="IPR051795">
    <property type="entry name" value="Glycosyl_Hydrlase_43"/>
</dbReference>
<dbReference type="AlphaFoldDB" id="A0AAD4CY09"/>
<dbReference type="EMBL" id="VCAU01000003">
    <property type="protein sequence ID" value="KAF9894548.1"/>
    <property type="molecule type" value="Genomic_DNA"/>
</dbReference>
<evidence type="ECO:0000256" key="9">
    <source>
        <dbReference type="SAM" id="Phobius"/>
    </source>
</evidence>
<proteinExistence type="inferred from homology"/>
<evidence type="ECO:0000256" key="5">
    <source>
        <dbReference type="PIRSR" id="PIRSR606710-1"/>
    </source>
</evidence>
<evidence type="ECO:0000256" key="4">
    <source>
        <dbReference type="ARBA" id="ARBA00023295"/>
    </source>
</evidence>
<name>A0AAD4CY09_ASPNN</name>
<evidence type="ECO:0000313" key="11">
    <source>
        <dbReference type="Proteomes" id="UP001194746"/>
    </source>
</evidence>
<dbReference type="SUPFAM" id="SSF75005">
    <property type="entry name" value="Arabinanase/levansucrase/invertase"/>
    <property type="match status" value="1"/>
</dbReference>
<dbReference type="PANTHER" id="PTHR42812">
    <property type="entry name" value="BETA-XYLOSIDASE"/>
    <property type="match status" value="1"/>
</dbReference>
<dbReference type="GO" id="GO:0004553">
    <property type="term" value="F:hydrolase activity, hydrolyzing O-glycosyl compounds"/>
    <property type="evidence" value="ECO:0007669"/>
    <property type="project" value="InterPro"/>
</dbReference>
<keyword evidence="9" id="KW-0472">Membrane</keyword>
<evidence type="ECO:0000256" key="2">
    <source>
        <dbReference type="ARBA" id="ARBA00022729"/>
    </source>
</evidence>
<evidence type="ECO:0000256" key="1">
    <source>
        <dbReference type="ARBA" id="ARBA00009865"/>
    </source>
</evidence>
<keyword evidence="4 7" id="KW-0326">Glycosidase</keyword>
<dbReference type="InterPro" id="IPR006710">
    <property type="entry name" value="Glyco_hydro_43"/>
</dbReference>
<dbReference type="CDD" id="cd08999">
    <property type="entry name" value="GH43_ABN-like"/>
    <property type="match status" value="1"/>
</dbReference>
<comment type="similarity">
    <text evidence="1 7">Belongs to the glycosyl hydrolase 43 family.</text>
</comment>
<protein>
    <recommendedName>
        <fullName evidence="12">Glycosyl hydrolase family 43 protein</fullName>
    </recommendedName>
</protein>
<evidence type="ECO:0000256" key="6">
    <source>
        <dbReference type="PIRSR" id="PIRSR606710-2"/>
    </source>
</evidence>
<comment type="caution">
    <text evidence="10">The sequence shown here is derived from an EMBL/GenBank/DDBJ whole genome shotgun (WGS) entry which is preliminary data.</text>
</comment>
<feature type="active site" description="Proton acceptor" evidence="5">
    <location>
        <position position="111"/>
    </location>
</feature>
<feature type="region of interest" description="Disordered" evidence="8">
    <location>
        <begin position="88"/>
        <end position="108"/>
    </location>
</feature>
<dbReference type="PANTHER" id="PTHR42812:SF5">
    <property type="entry name" value="ENDO-ARABINASE"/>
    <property type="match status" value="1"/>
</dbReference>
<keyword evidence="9" id="KW-0812">Transmembrane</keyword>
<dbReference type="InterPro" id="IPR023296">
    <property type="entry name" value="Glyco_hydro_beta-prop_sf"/>
</dbReference>
<keyword evidence="3 7" id="KW-0378">Hydrolase</keyword>